<dbReference type="EMBL" id="PFAJ01000023">
    <property type="protein sequence ID" value="PIR97387.1"/>
    <property type="molecule type" value="Genomic_DNA"/>
</dbReference>
<evidence type="ECO:0000313" key="2">
    <source>
        <dbReference type="Proteomes" id="UP000230557"/>
    </source>
</evidence>
<protein>
    <submittedName>
        <fullName evidence="1">Uncharacterized protein</fullName>
    </submittedName>
</protein>
<proteinExistence type="predicted"/>
<reference evidence="2" key="1">
    <citation type="submission" date="2017-09" db="EMBL/GenBank/DDBJ databases">
        <title>Depth-based differentiation of microbial function through sediment-hosted aquifers and enrichment of novel symbionts in the deep terrestrial subsurface.</title>
        <authorList>
            <person name="Probst A.J."/>
            <person name="Ladd B."/>
            <person name="Jarett J.K."/>
            <person name="Geller-Mcgrath D.E."/>
            <person name="Sieber C.M.K."/>
            <person name="Emerson J.B."/>
            <person name="Anantharaman K."/>
            <person name="Thomas B.C."/>
            <person name="Malmstrom R."/>
            <person name="Stieglmeier M."/>
            <person name="Klingl A."/>
            <person name="Woyke T."/>
            <person name="Ryan C.M."/>
            <person name="Banfield J.F."/>
        </authorList>
    </citation>
    <scope>NUCLEOTIDE SEQUENCE [LARGE SCALE GENOMIC DNA]</scope>
</reference>
<comment type="caution">
    <text evidence="1">The sequence shown here is derived from an EMBL/GenBank/DDBJ whole genome shotgun (WGS) entry which is preliminary data.</text>
</comment>
<gene>
    <name evidence="1" type="ORF">COT91_01850</name>
</gene>
<organism evidence="1 2">
    <name type="scientific">Candidatus Doudnabacteria bacterium CG10_big_fil_rev_8_21_14_0_10_41_10</name>
    <dbReference type="NCBI Taxonomy" id="1974551"/>
    <lineage>
        <taxon>Bacteria</taxon>
        <taxon>Candidatus Doudnaibacteriota</taxon>
    </lineage>
</organism>
<sequence>MALVACPECGYGKVASSAECCPECGNREWPSILVSRGVEQVCSQCGGSGKVGAYLPITGPFGKNNHMEWGMKPVTCSTCFGKKRVRYCLYRNTKTGAESYEYEPVT</sequence>
<accession>A0A2H0VE57</accession>
<dbReference type="Proteomes" id="UP000230557">
    <property type="component" value="Unassembled WGS sequence"/>
</dbReference>
<dbReference type="Gene3D" id="6.20.20.10">
    <property type="match status" value="1"/>
</dbReference>
<name>A0A2H0VE57_9BACT</name>
<evidence type="ECO:0000313" key="1">
    <source>
        <dbReference type="EMBL" id="PIR97387.1"/>
    </source>
</evidence>
<dbReference type="AlphaFoldDB" id="A0A2H0VE57"/>